<dbReference type="PROSITE" id="PS50885">
    <property type="entry name" value="HAMP"/>
    <property type="match status" value="1"/>
</dbReference>
<dbReference type="InterPro" id="IPR035965">
    <property type="entry name" value="PAS-like_dom_sf"/>
</dbReference>
<evidence type="ECO:0000256" key="3">
    <source>
        <dbReference type="ARBA" id="ARBA00012438"/>
    </source>
</evidence>
<evidence type="ECO:0000313" key="16">
    <source>
        <dbReference type="Proteomes" id="UP000016587"/>
    </source>
</evidence>
<dbReference type="AlphaFoldDB" id="T2G696"/>
<dbReference type="EC" id="2.7.13.3" evidence="3"/>
<dbReference type="STRING" id="1121448.DGI_0143"/>
<dbReference type="SUPFAM" id="SSF55785">
    <property type="entry name" value="PYP-like sensor domain (PAS domain)"/>
    <property type="match status" value="1"/>
</dbReference>
<reference evidence="15 16" key="1">
    <citation type="journal article" date="2013" name="J. Bacteriol.">
        <title>Roles of HynAB and Ech, the only two hydrogenases found in the model sulfate reducer Desulfovibrio gigas.</title>
        <authorList>
            <person name="Morais-Silva F.O."/>
            <person name="Santos C.I."/>
            <person name="Rodrigues R."/>
            <person name="Pereira I.A."/>
            <person name="Rodrigues-Pousada C."/>
        </authorList>
    </citation>
    <scope>NUCLEOTIDE SEQUENCE [LARGE SCALE GENOMIC DNA]</scope>
    <source>
        <strain evidence="16">ATCC 19364 / DSM 1382 / NCIMB 9332 / VKM B-1759</strain>
    </source>
</reference>
<dbReference type="SUPFAM" id="SSF158472">
    <property type="entry name" value="HAMP domain-like"/>
    <property type="match status" value="1"/>
</dbReference>
<dbReference type="Proteomes" id="UP000016587">
    <property type="component" value="Chromosome"/>
</dbReference>
<comment type="subcellular location">
    <subcellularLocation>
        <location evidence="2">Membrane</location>
    </subcellularLocation>
</comment>
<dbReference type="InterPro" id="IPR005467">
    <property type="entry name" value="His_kinase_dom"/>
</dbReference>
<feature type="domain" description="Histidine kinase" evidence="12">
    <location>
        <begin position="337"/>
        <end position="554"/>
    </location>
</feature>
<dbReference type="PATRIC" id="fig|1121448.10.peg.145"/>
<dbReference type="PANTHER" id="PTHR43065">
    <property type="entry name" value="SENSOR HISTIDINE KINASE"/>
    <property type="match status" value="1"/>
</dbReference>
<feature type="coiled-coil region" evidence="10">
    <location>
        <begin position="123"/>
        <end position="178"/>
    </location>
</feature>
<dbReference type="InterPro" id="IPR036097">
    <property type="entry name" value="HisK_dim/P_sf"/>
</dbReference>
<dbReference type="InterPro" id="IPR000700">
    <property type="entry name" value="PAS-assoc_C"/>
</dbReference>
<dbReference type="NCBIfam" id="TIGR00229">
    <property type="entry name" value="sensory_box"/>
    <property type="match status" value="1"/>
</dbReference>
<evidence type="ECO:0000256" key="4">
    <source>
        <dbReference type="ARBA" id="ARBA00022553"/>
    </source>
</evidence>
<dbReference type="eggNOG" id="COG4191">
    <property type="taxonomic scope" value="Bacteria"/>
</dbReference>
<dbReference type="InterPro" id="IPR003660">
    <property type="entry name" value="HAMP_dom"/>
</dbReference>
<evidence type="ECO:0000256" key="2">
    <source>
        <dbReference type="ARBA" id="ARBA00004370"/>
    </source>
</evidence>
<evidence type="ECO:0000256" key="6">
    <source>
        <dbReference type="ARBA" id="ARBA00022741"/>
    </source>
</evidence>
<sequence>MDPAWLQEARQGVTIHAVGQGEERRVYCLAPLYAAMDHTPFLYAFFKVRIINGQTEKRQLRLLFLYGSALGVFITSGLLLIIFHRQLFLPIYATAQALRRLEAGELGTRVEGPLKNDQLGALQRGLNTMAQSLEETVTRLQEEIVQRRQVEDALRRSNETLEQRVLARTQELEDLNSQLTQEVAIRQGTEAALRESNCQLQGVLDNSPTAIFLVDVHHRVHLCNARFSELYGLPASPSPEDLPDPRLESLFPPEVAAAIRKTHDAVQASGTPRTVEETIPRGDGFATLMTTAFPMRNERGRIWAVCSIATDITDRKRLEAETVRAGQLASIGELAAGVAHEINNPINGIINYAQLLLDDAADPARPMLASIIRQAERVAGIVRSLLAYSRVDEEAFAPVNLAELIEDSLSLTRYRLERSGVLVDVELSPGLPVVRGRPRELQQVLLNLLSNALHALTERQRRTPGAELRCTVRATLREDRRVALQVEDTGTGIPAELLPKVTLPFFTTKPKEQGTGLGLSISRAIVEAHGGEFSLHNVEDGPGVLAQAILPVWP</sequence>
<dbReference type="KEGG" id="dgg:DGI_0143"/>
<dbReference type="PROSITE" id="PS50109">
    <property type="entry name" value="HIS_KIN"/>
    <property type="match status" value="1"/>
</dbReference>
<dbReference type="SMART" id="SM00304">
    <property type="entry name" value="HAMP"/>
    <property type="match status" value="1"/>
</dbReference>
<dbReference type="InterPro" id="IPR013656">
    <property type="entry name" value="PAS_4"/>
</dbReference>
<dbReference type="SMART" id="SM00388">
    <property type="entry name" value="HisKA"/>
    <property type="match status" value="1"/>
</dbReference>
<keyword evidence="16" id="KW-1185">Reference proteome</keyword>
<keyword evidence="6" id="KW-0547">Nucleotide-binding</keyword>
<keyword evidence="11" id="KW-1133">Transmembrane helix</keyword>
<accession>T2G696</accession>
<dbReference type="InterPro" id="IPR036890">
    <property type="entry name" value="HATPase_C_sf"/>
</dbReference>
<dbReference type="Gene3D" id="3.30.450.20">
    <property type="entry name" value="PAS domain"/>
    <property type="match status" value="1"/>
</dbReference>
<dbReference type="GO" id="GO:0000155">
    <property type="term" value="F:phosphorelay sensor kinase activity"/>
    <property type="evidence" value="ECO:0007669"/>
    <property type="project" value="InterPro"/>
</dbReference>
<dbReference type="PRINTS" id="PR00344">
    <property type="entry name" value="BCTRLSENSOR"/>
</dbReference>
<organism evidence="15 16">
    <name type="scientific">Megalodesulfovibrio gigas (strain ATCC 19364 / DSM 1382 / NCIMB 9332 / VKM B-1759)</name>
    <name type="common">Desulfovibrio gigas</name>
    <dbReference type="NCBI Taxonomy" id="1121448"/>
    <lineage>
        <taxon>Bacteria</taxon>
        <taxon>Pseudomonadati</taxon>
        <taxon>Thermodesulfobacteriota</taxon>
        <taxon>Desulfovibrionia</taxon>
        <taxon>Desulfovibrionales</taxon>
        <taxon>Desulfovibrionaceae</taxon>
        <taxon>Megalodesulfovibrio</taxon>
    </lineage>
</organism>
<evidence type="ECO:0000256" key="8">
    <source>
        <dbReference type="ARBA" id="ARBA00022840"/>
    </source>
</evidence>
<feature type="domain" description="HAMP" evidence="14">
    <location>
        <begin position="85"/>
        <end position="138"/>
    </location>
</feature>
<comment type="catalytic activity">
    <reaction evidence="1">
        <text>ATP + protein L-histidine = ADP + protein N-phospho-L-histidine.</text>
        <dbReference type="EC" id="2.7.13.3"/>
    </reaction>
</comment>
<keyword evidence="5" id="KW-0808">Transferase</keyword>
<keyword evidence="7 15" id="KW-0418">Kinase</keyword>
<evidence type="ECO:0000313" key="15">
    <source>
        <dbReference type="EMBL" id="AGW12080.1"/>
    </source>
</evidence>
<dbReference type="Pfam" id="PF00672">
    <property type="entry name" value="HAMP"/>
    <property type="match status" value="1"/>
</dbReference>
<dbReference type="InterPro" id="IPR003661">
    <property type="entry name" value="HisK_dim/P_dom"/>
</dbReference>
<dbReference type="PANTHER" id="PTHR43065:SF10">
    <property type="entry name" value="PEROXIDE STRESS-ACTIVATED HISTIDINE KINASE MAK3"/>
    <property type="match status" value="1"/>
</dbReference>
<dbReference type="SUPFAM" id="SSF55874">
    <property type="entry name" value="ATPase domain of HSP90 chaperone/DNA topoisomerase II/histidine kinase"/>
    <property type="match status" value="1"/>
</dbReference>
<keyword evidence="10" id="KW-0175">Coiled coil</keyword>
<reference evidence="16" key="2">
    <citation type="submission" date="2013-07" db="EMBL/GenBank/DDBJ databases">
        <authorList>
            <person name="Morais-Silva F.O."/>
            <person name="Rezende A.M."/>
            <person name="Pimentel C."/>
            <person name="Resende D.M."/>
            <person name="Santos C.I."/>
            <person name="Clemente C."/>
            <person name="de Oliveira L.M."/>
            <person name="da Silva S.M."/>
            <person name="Costa D.A."/>
            <person name="Varela-Raposo A."/>
            <person name="Horacio E.C.A."/>
            <person name="Matos M."/>
            <person name="Flores O."/>
            <person name="Ruiz J.C."/>
            <person name="Rodrigues-Pousada C."/>
        </authorList>
    </citation>
    <scope>NUCLEOTIDE SEQUENCE [LARGE SCALE GENOMIC DNA]</scope>
    <source>
        <strain evidence="16">ATCC 19364 / DSM 1382 / NCIMB 9332 / VKM B-1759</strain>
    </source>
</reference>
<evidence type="ECO:0000259" key="14">
    <source>
        <dbReference type="PROSITE" id="PS50885"/>
    </source>
</evidence>
<dbReference type="CDD" id="cd00082">
    <property type="entry name" value="HisKA"/>
    <property type="match status" value="1"/>
</dbReference>
<evidence type="ECO:0000256" key="9">
    <source>
        <dbReference type="ARBA" id="ARBA00023012"/>
    </source>
</evidence>
<gene>
    <name evidence="15" type="ORF">DGI_0143</name>
</gene>
<dbReference type="Pfam" id="PF02518">
    <property type="entry name" value="HATPase_c"/>
    <property type="match status" value="1"/>
</dbReference>
<evidence type="ECO:0000256" key="11">
    <source>
        <dbReference type="SAM" id="Phobius"/>
    </source>
</evidence>
<dbReference type="InterPro" id="IPR000014">
    <property type="entry name" value="PAS"/>
</dbReference>
<dbReference type="CDD" id="cd00130">
    <property type="entry name" value="PAS"/>
    <property type="match status" value="1"/>
</dbReference>
<name>T2G696_MEGG1</name>
<dbReference type="GO" id="GO:0005524">
    <property type="term" value="F:ATP binding"/>
    <property type="evidence" value="ECO:0007669"/>
    <property type="project" value="UniProtKB-KW"/>
</dbReference>
<evidence type="ECO:0000256" key="7">
    <source>
        <dbReference type="ARBA" id="ARBA00022777"/>
    </source>
</evidence>
<dbReference type="PROSITE" id="PS50113">
    <property type="entry name" value="PAC"/>
    <property type="match status" value="1"/>
</dbReference>
<keyword evidence="11" id="KW-0472">Membrane</keyword>
<proteinExistence type="predicted"/>
<keyword evidence="11" id="KW-0812">Transmembrane</keyword>
<dbReference type="HOGENOM" id="CLU_491545_0_0_7"/>
<keyword evidence="4" id="KW-0597">Phosphoprotein</keyword>
<dbReference type="InterPro" id="IPR003594">
    <property type="entry name" value="HATPase_dom"/>
</dbReference>
<dbReference type="InterPro" id="IPR004358">
    <property type="entry name" value="Sig_transdc_His_kin-like_C"/>
</dbReference>
<dbReference type="Gene3D" id="3.30.565.10">
    <property type="entry name" value="Histidine kinase-like ATPase, C-terminal domain"/>
    <property type="match status" value="1"/>
</dbReference>
<keyword evidence="9" id="KW-0902">Two-component regulatory system</keyword>
<feature type="transmembrane region" description="Helical" evidence="11">
    <location>
        <begin position="63"/>
        <end position="83"/>
    </location>
</feature>
<evidence type="ECO:0000259" key="12">
    <source>
        <dbReference type="PROSITE" id="PS50109"/>
    </source>
</evidence>
<evidence type="ECO:0000256" key="5">
    <source>
        <dbReference type="ARBA" id="ARBA00022679"/>
    </source>
</evidence>
<dbReference type="EMBL" id="CP006585">
    <property type="protein sequence ID" value="AGW12080.1"/>
    <property type="molecule type" value="Genomic_DNA"/>
</dbReference>
<dbReference type="Gene3D" id="1.10.287.130">
    <property type="match status" value="1"/>
</dbReference>
<dbReference type="Pfam" id="PF08448">
    <property type="entry name" value="PAS_4"/>
    <property type="match status" value="1"/>
</dbReference>
<keyword evidence="8" id="KW-0067">ATP-binding</keyword>
<dbReference type="Gene3D" id="6.10.340.10">
    <property type="match status" value="1"/>
</dbReference>
<evidence type="ECO:0000256" key="10">
    <source>
        <dbReference type="SAM" id="Coils"/>
    </source>
</evidence>
<dbReference type="SMART" id="SM00387">
    <property type="entry name" value="HATPase_c"/>
    <property type="match status" value="1"/>
</dbReference>
<evidence type="ECO:0000256" key="1">
    <source>
        <dbReference type="ARBA" id="ARBA00000085"/>
    </source>
</evidence>
<protein>
    <recommendedName>
        <fullName evidence="3">histidine kinase</fullName>
        <ecNumber evidence="3">2.7.13.3</ecNumber>
    </recommendedName>
</protein>
<evidence type="ECO:0000259" key="13">
    <source>
        <dbReference type="PROSITE" id="PS50113"/>
    </source>
</evidence>
<feature type="domain" description="PAC" evidence="13">
    <location>
        <begin position="273"/>
        <end position="324"/>
    </location>
</feature>
<dbReference type="SMART" id="SM00091">
    <property type="entry name" value="PAS"/>
    <property type="match status" value="1"/>
</dbReference>
<dbReference type="Pfam" id="PF00512">
    <property type="entry name" value="HisKA"/>
    <property type="match status" value="1"/>
</dbReference>
<dbReference type="SUPFAM" id="SSF47384">
    <property type="entry name" value="Homodimeric domain of signal transducing histidine kinase"/>
    <property type="match status" value="1"/>
</dbReference>
<dbReference type="GO" id="GO:0016020">
    <property type="term" value="C:membrane"/>
    <property type="evidence" value="ECO:0007669"/>
    <property type="project" value="UniProtKB-SubCell"/>
</dbReference>